<feature type="domain" description="Glycosyl transferase family 1" evidence="2">
    <location>
        <begin position="207"/>
        <end position="363"/>
    </location>
</feature>
<dbReference type="InterPro" id="IPR001296">
    <property type="entry name" value="Glyco_trans_1"/>
</dbReference>
<sequence>MKMHILLTGLVSKTTVSGGDQLILDLVPHLPKELDIVVITPDFVRKYWVTIKRKNLKVITVPTNKFDFSPNPIAIFFSYCIRALQVYRVLKKEKNIEILFSCSDIAYADIWPAYFIAGRNRQIKWITRIYHVLLKPGKRRGDYLTNFFAFYLQRLCFWMIKKRSRYILAINKKLKKEILDLGFPKNKTGILEAGVDFNKIKSFVPDKKYSYDVVAMGRIAPEKGIFDIVKIWKKVLNSNSTYNMAWIGGGNQNHTKKLQLLIQKEKLTNSFHLLGFIDKKEVFNILKSAKVFICSDHENGWGLAVCEAMSCGLPVVSYDIDIFGGVYKKGFLSAKLFDTDNFANNLIKVLKDNTLRKKLGRQALSQVSLFRHEKVAKVLMRYLSRSI</sequence>
<dbReference type="AlphaFoldDB" id="A0A1F7HIG5"/>
<reference evidence="3 4" key="1">
    <citation type="journal article" date="2016" name="Nat. Commun.">
        <title>Thousands of microbial genomes shed light on interconnected biogeochemical processes in an aquifer system.</title>
        <authorList>
            <person name="Anantharaman K."/>
            <person name="Brown C.T."/>
            <person name="Hug L.A."/>
            <person name="Sharon I."/>
            <person name="Castelle C.J."/>
            <person name="Probst A.J."/>
            <person name="Thomas B.C."/>
            <person name="Singh A."/>
            <person name="Wilkins M.J."/>
            <person name="Karaoz U."/>
            <person name="Brodie E.L."/>
            <person name="Williams K.H."/>
            <person name="Hubbard S.S."/>
            <person name="Banfield J.F."/>
        </authorList>
    </citation>
    <scope>NUCLEOTIDE SEQUENCE [LARGE SCALE GENOMIC DNA]</scope>
</reference>
<evidence type="ECO:0000256" key="1">
    <source>
        <dbReference type="ARBA" id="ARBA00022679"/>
    </source>
</evidence>
<dbReference type="PANTHER" id="PTHR46401:SF2">
    <property type="entry name" value="GLYCOSYLTRANSFERASE WBBK-RELATED"/>
    <property type="match status" value="1"/>
</dbReference>
<evidence type="ECO:0000259" key="2">
    <source>
        <dbReference type="Pfam" id="PF00534"/>
    </source>
</evidence>
<dbReference type="EMBL" id="MFZV01000032">
    <property type="protein sequence ID" value="OGK31010.1"/>
    <property type="molecule type" value="Genomic_DNA"/>
</dbReference>
<gene>
    <name evidence="3" type="ORF">A3F29_03310</name>
</gene>
<keyword evidence="1" id="KW-0808">Transferase</keyword>
<organism evidence="3 4">
    <name type="scientific">Candidatus Roizmanbacteria bacterium RIFCSPHIGHO2_12_FULL_33_9</name>
    <dbReference type="NCBI Taxonomy" id="1802045"/>
    <lineage>
        <taxon>Bacteria</taxon>
        <taxon>Candidatus Roizmaniibacteriota</taxon>
    </lineage>
</organism>
<evidence type="ECO:0000313" key="4">
    <source>
        <dbReference type="Proteomes" id="UP000177199"/>
    </source>
</evidence>
<dbReference type="Gene3D" id="3.40.50.2000">
    <property type="entry name" value="Glycogen Phosphorylase B"/>
    <property type="match status" value="2"/>
</dbReference>
<dbReference type="SUPFAM" id="SSF53756">
    <property type="entry name" value="UDP-Glycosyltransferase/glycogen phosphorylase"/>
    <property type="match status" value="1"/>
</dbReference>
<dbReference type="GO" id="GO:0016757">
    <property type="term" value="F:glycosyltransferase activity"/>
    <property type="evidence" value="ECO:0007669"/>
    <property type="project" value="InterPro"/>
</dbReference>
<accession>A0A1F7HIG5</accession>
<dbReference type="Proteomes" id="UP000177199">
    <property type="component" value="Unassembled WGS sequence"/>
</dbReference>
<comment type="caution">
    <text evidence="3">The sequence shown here is derived from an EMBL/GenBank/DDBJ whole genome shotgun (WGS) entry which is preliminary data.</text>
</comment>
<protein>
    <recommendedName>
        <fullName evidence="2">Glycosyl transferase family 1 domain-containing protein</fullName>
    </recommendedName>
</protein>
<dbReference type="PANTHER" id="PTHR46401">
    <property type="entry name" value="GLYCOSYLTRANSFERASE WBBK-RELATED"/>
    <property type="match status" value="1"/>
</dbReference>
<dbReference type="Pfam" id="PF00534">
    <property type="entry name" value="Glycos_transf_1"/>
    <property type="match status" value="1"/>
</dbReference>
<evidence type="ECO:0000313" key="3">
    <source>
        <dbReference type="EMBL" id="OGK31010.1"/>
    </source>
</evidence>
<name>A0A1F7HIG5_9BACT</name>
<proteinExistence type="predicted"/>
<dbReference type="CDD" id="cd03801">
    <property type="entry name" value="GT4_PimA-like"/>
    <property type="match status" value="1"/>
</dbReference>